<dbReference type="NCBIfam" id="TIGR04085">
    <property type="entry name" value="rSAM_more_4Fe4S"/>
    <property type="match status" value="1"/>
</dbReference>
<feature type="domain" description="Radical SAM core" evidence="5">
    <location>
        <begin position="80"/>
        <end position="300"/>
    </location>
</feature>
<evidence type="ECO:0000256" key="2">
    <source>
        <dbReference type="ARBA" id="ARBA00022723"/>
    </source>
</evidence>
<dbReference type="Pfam" id="PF04055">
    <property type="entry name" value="Radical_SAM"/>
    <property type="match status" value="1"/>
</dbReference>
<dbReference type="PANTHER" id="PTHR11228">
    <property type="entry name" value="RADICAL SAM DOMAIN PROTEIN"/>
    <property type="match status" value="1"/>
</dbReference>
<dbReference type="SMART" id="SM00729">
    <property type="entry name" value="Elp3"/>
    <property type="match status" value="1"/>
</dbReference>
<dbReference type="Gene3D" id="3.20.20.70">
    <property type="entry name" value="Aldolase class I"/>
    <property type="match status" value="1"/>
</dbReference>
<dbReference type="InterPro" id="IPR006638">
    <property type="entry name" value="Elp3/MiaA/NifB-like_rSAM"/>
</dbReference>
<dbReference type="GO" id="GO:0046872">
    <property type="term" value="F:metal ion binding"/>
    <property type="evidence" value="ECO:0007669"/>
    <property type="project" value="UniProtKB-KW"/>
</dbReference>
<keyword evidence="7" id="KW-1185">Reference proteome</keyword>
<proteinExistence type="predicted"/>
<keyword evidence="3" id="KW-0408">Iron</keyword>
<keyword evidence="2" id="KW-0479">Metal-binding</keyword>
<evidence type="ECO:0000256" key="4">
    <source>
        <dbReference type="ARBA" id="ARBA00023014"/>
    </source>
</evidence>
<dbReference type="SFLD" id="SFLDS00029">
    <property type="entry name" value="Radical_SAM"/>
    <property type="match status" value="1"/>
</dbReference>
<evidence type="ECO:0000313" key="6">
    <source>
        <dbReference type="EMBL" id="SFQ29361.1"/>
    </source>
</evidence>
<dbReference type="AlphaFoldDB" id="A0A1I5XBQ4"/>
<evidence type="ECO:0000313" key="7">
    <source>
        <dbReference type="Proteomes" id="UP000182624"/>
    </source>
</evidence>
<evidence type="ECO:0000256" key="3">
    <source>
        <dbReference type="ARBA" id="ARBA00023004"/>
    </source>
</evidence>
<dbReference type="SUPFAM" id="SSF102114">
    <property type="entry name" value="Radical SAM enzymes"/>
    <property type="match status" value="1"/>
</dbReference>
<dbReference type="GO" id="GO:0003824">
    <property type="term" value="F:catalytic activity"/>
    <property type="evidence" value="ECO:0007669"/>
    <property type="project" value="InterPro"/>
</dbReference>
<dbReference type="Proteomes" id="UP000182624">
    <property type="component" value="Unassembled WGS sequence"/>
</dbReference>
<dbReference type="SFLD" id="SFLDG01386">
    <property type="entry name" value="main_SPASM_domain-containing"/>
    <property type="match status" value="1"/>
</dbReference>
<dbReference type="InterPro" id="IPR023885">
    <property type="entry name" value="4Fe4S-binding_SPASM_dom"/>
</dbReference>
<protein>
    <submittedName>
        <fullName evidence="6">Radical SAM additional 4Fe4S-binding SPASM domain-containing protein</fullName>
    </submittedName>
</protein>
<dbReference type="CDD" id="cd01335">
    <property type="entry name" value="Radical_SAM"/>
    <property type="match status" value="1"/>
</dbReference>
<evidence type="ECO:0000256" key="1">
    <source>
        <dbReference type="ARBA" id="ARBA00022691"/>
    </source>
</evidence>
<dbReference type="InterPro" id="IPR050377">
    <property type="entry name" value="Radical_SAM_PqqE_MftC-like"/>
</dbReference>
<sequence>MYFRIKEDYALRSWKDVKYAFYVKYLPNPYPLTVKQADVLLKCDGEHDMDLDDVVQELLYKKIIASCEKGEHPSSWSSFRKYENICFPRINLTITGKCNYNCLHCFNAADNAPIMTEWSLEELHRLLDEAEECGVHAFTITGGEPMLHKNFMNVVREIYSRNMIVDELNTNGFYITQGILDQFKEIGAYPQMKISFDGIGYHDWMRNCKGAEQKTLDAIRLSVENGFPVVVQSQANRTNVDSLMDTAKRLNEMGVMGMRIIRTTETPRWRNNAPEGTLSLEEYYSLMLDFCEKYIHSGMNMDIIVWLFIRLYPAQKSFRLVPVNRLESEYRDGFPACQGVRGMIALNSDGEFQPCMQTSGILKEHGIVYENFHDTTLKAVLTESHYLDIACRTVGDVKNNNSKCGQCKYFRYCTGGCRVLGFLYSGEKEDSYGEDITKCYFFENGWYEKVCDALKDWKNAGEIQSSFRTV</sequence>
<reference evidence="7" key="1">
    <citation type="submission" date="2016-10" db="EMBL/GenBank/DDBJ databases">
        <authorList>
            <person name="Varghese N."/>
            <person name="Submissions S."/>
        </authorList>
    </citation>
    <scope>NUCLEOTIDE SEQUENCE [LARGE SCALE GENOMIC DNA]</scope>
    <source>
        <strain evidence="7">P18</strain>
    </source>
</reference>
<keyword evidence="1" id="KW-0949">S-adenosyl-L-methionine</keyword>
<dbReference type="RefSeq" id="WP_074890907.1">
    <property type="nucleotide sequence ID" value="NZ_FOXO01000030.1"/>
</dbReference>
<dbReference type="GO" id="GO:0051536">
    <property type="term" value="F:iron-sulfur cluster binding"/>
    <property type="evidence" value="ECO:0007669"/>
    <property type="project" value="UniProtKB-KW"/>
</dbReference>
<evidence type="ECO:0000259" key="5">
    <source>
        <dbReference type="PROSITE" id="PS51918"/>
    </source>
</evidence>
<dbReference type="InterPro" id="IPR058240">
    <property type="entry name" value="rSAM_sf"/>
</dbReference>
<gene>
    <name evidence="6" type="ORF">SAMN04487928_13021</name>
</gene>
<dbReference type="SFLD" id="SFLDG01067">
    <property type="entry name" value="SPASM/twitch_domain_containing"/>
    <property type="match status" value="1"/>
</dbReference>
<accession>A0A1I5XBQ4</accession>
<dbReference type="PROSITE" id="PS51918">
    <property type="entry name" value="RADICAL_SAM"/>
    <property type="match status" value="1"/>
</dbReference>
<name>A0A1I5XBQ4_9FIRM</name>
<dbReference type="InterPro" id="IPR013785">
    <property type="entry name" value="Aldolase_TIM"/>
</dbReference>
<dbReference type="OrthoDB" id="9810775at2"/>
<dbReference type="PANTHER" id="PTHR11228:SF7">
    <property type="entry name" value="PQQA PEPTIDE CYCLASE"/>
    <property type="match status" value="1"/>
</dbReference>
<dbReference type="InterPro" id="IPR007197">
    <property type="entry name" value="rSAM"/>
</dbReference>
<dbReference type="EMBL" id="FOXO01000030">
    <property type="protein sequence ID" value="SFQ29361.1"/>
    <property type="molecule type" value="Genomic_DNA"/>
</dbReference>
<keyword evidence="4" id="KW-0411">Iron-sulfur</keyword>
<organism evidence="6 7">
    <name type="scientific">Butyrivibrio proteoclasticus</name>
    <dbReference type="NCBI Taxonomy" id="43305"/>
    <lineage>
        <taxon>Bacteria</taxon>
        <taxon>Bacillati</taxon>
        <taxon>Bacillota</taxon>
        <taxon>Clostridia</taxon>
        <taxon>Lachnospirales</taxon>
        <taxon>Lachnospiraceae</taxon>
        <taxon>Butyrivibrio</taxon>
    </lineage>
</organism>